<keyword evidence="4" id="KW-1185">Reference proteome</keyword>
<accession>A0A3M6TFF1</accession>
<reference evidence="3 4" key="1">
    <citation type="journal article" date="2018" name="Sci. Rep.">
        <title>Comparative analysis of the Pocillopora damicornis genome highlights role of immune system in coral evolution.</title>
        <authorList>
            <person name="Cunning R."/>
            <person name="Bay R.A."/>
            <person name="Gillette P."/>
            <person name="Baker A.C."/>
            <person name="Traylor-Knowles N."/>
        </authorList>
    </citation>
    <scope>NUCLEOTIDE SEQUENCE [LARGE SCALE GENOMIC DNA]</scope>
    <source>
        <strain evidence="3">RSMAS</strain>
        <tissue evidence="3">Whole animal</tissue>
    </source>
</reference>
<dbReference type="FunFam" id="3.90.190.10:FF:000062">
    <property type="entry name" value="Receptor-type tyrosine-protein phosphatase kappa"/>
    <property type="match status" value="1"/>
</dbReference>
<dbReference type="PROSITE" id="PS50055">
    <property type="entry name" value="TYR_PHOSPHATASE_PTP"/>
    <property type="match status" value="2"/>
</dbReference>
<feature type="domain" description="Tyrosine-protein phosphatase" evidence="1">
    <location>
        <begin position="359"/>
        <end position="534"/>
    </location>
</feature>
<evidence type="ECO:0000259" key="2">
    <source>
        <dbReference type="PROSITE" id="PS50056"/>
    </source>
</evidence>
<dbReference type="EMBL" id="RCHS01003737">
    <property type="protein sequence ID" value="RMX39944.1"/>
    <property type="molecule type" value="Genomic_DNA"/>
</dbReference>
<gene>
    <name evidence="3" type="ORF">pdam_00025104</name>
</gene>
<dbReference type="AlphaFoldDB" id="A0A3M6TFF1"/>
<dbReference type="InterPro" id="IPR016130">
    <property type="entry name" value="Tyr_Pase_AS"/>
</dbReference>
<evidence type="ECO:0000313" key="3">
    <source>
        <dbReference type="EMBL" id="RMX39944.1"/>
    </source>
</evidence>
<name>A0A3M6TFF1_POCDA</name>
<dbReference type="STRING" id="46731.A0A3M6TFF1"/>
<dbReference type="SMART" id="SM00194">
    <property type="entry name" value="PTPc"/>
    <property type="match status" value="2"/>
</dbReference>
<dbReference type="InterPro" id="IPR029021">
    <property type="entry name" value="Prot-tyrosine_phosphatase-like"/>
</dbReference>
<dbReference type="InterPro" id="IPR000387">
    <property type="entry name" value="Tyr_Pase_dom"/>
</dbReference>
<dbReference type="InterPro" id="IPR003595">
    <property type="entry name" value="Tyr_Pase_cat"/>
</dbReference>
<evidence type="ECO:0008006" key="5">
    <source>
        <dbReference type="Google" id="ProtNLM"/>
    </source>
</evidence>
<dbReference type="InterPro" id="IPR050348">
    <property type="entry name" value="Protein-Tyr_Phosphatase"/>
</dbReference>
<evidence type="ECO:0000313" key="4">
    <source>
        <dbReference type="Proteomes" id="UP000275408"/>
    </source>
</evidence>
<comment type="caution">
    <text evidence="3">The sequence shown here is derived from an EMBL/GenBank/DDBJ whole genome shotgun (WGS) entry which is preliminary data.</text>
</comment>
<protein>
    <recommendedName>
        <fullName evidence="5">Protein-tyrosine-phosphatase</fullName>
    </recommendedName>
</protein>
<dbReference type="PROSITE" id="PS50056">
    <property type="entry name" value="TYR_PHOSPHATASE_2"/>
    <property type="match status" value="1"/>
</dbReference>
<dbReference type="InterPro" id="IPR000242">
    <property type="entry name" value="PTP_cat"/>
</dbReference>
<dbReference type="GO" id="GO:0004725">
    <property type="term" value="F:protein tyrosine phosphatase activity"/>
    <property type="evidence" value="ECO:0007669"/>
    <property type="project" value="InterPro"/>
</dbReference>
<dbReference type="SUPFAM" id="SSF52799">
    <property type="entry name" value="(Phosphotyrosine protein) phosphatases II"/>
    <property type="match status" value="2"/>
</dbReference>
<dbReference type="PANTHER" id="PTHR19134">
    <property type="entry name" value="RECEPTOR-TYPE TYROSINE-PROTEIN PHOSPHATASE"/>
    <property type="match status" value="1"/>
</dbReference>
<dbReference type="Proteomes" id="UP000275408">
    <property type="component" value="Unassembled WGS sequence"/>
</dbReference>
<evidence type="ECO:0000259" key="1">
    <source>
        <dbReference type="PROSITE" id="PS50055"/>
    </source>
</evidence>
<dbReference type="SMART" id="SM00404">
    <property type="entry name" value="PTPc_motif"/>
    <property type="match status" value="1"/>
</dbReference>
<dbReference type="PRINTS" id="PR00700">
    <property type="entry name" value="PRTYPHPHTASE"/>
</dbReference>
<dbReference type="OrthoDB" id="6021362at2759"/>
<dbReference type="PROSITE" id="PS00383">
    <property type="entry name" value="TYR_PHOSPHATASE_1"/>
    <property type="match status" value="1"/>
</dbReference>
<dbReference type="CDD" id="cd00047">
    <property type="entry name" value="PTPc"/>
    <property type="match status" value="1"/>
</dbReference>
<proteinExistence type="predicted"/>
<feature type="domain" description="Tyrosine specific protein phosphatases" evidence="2">
    <location>
        <begin position="256"/>
        <end position="330"/>
    </location>
</feature>
<sequence>MCFLLSVANETEQLEHICYLGGELITRSSVDREDQRNCRVPYERFFYPTDAGKQPVSEEEEAIYSEADDGKPKPLPVAEFPKYFKKKSENGAIYLPGGMQFAWEIGKSNRGKNRYGNIVSYDHSRVLLEEIEGDKNSSYINASYIPTYDEVTMTYIATQGPTSTTIADFWRMVWQENSFTIVMLTNLVELGKGKCDQYWPDDTSKFGAITVTLHKTETFADYVIRSLIVTKDSEKRTVQQFHYVTWPDKGVPQHSTALLGFRQKIHARHQVTGGPLVVHCSAGVGRTGTYIAIDAMLESAEKIKTVFIPNYVQVMRRSRPHMIQKDDQYVFLHQAVMEALVCGNTEIIPQDLRIATNKLAKRLELVTDAHASQEVATNAFMPANVVKNRFPNIVPLDNARVHLQASSQEKSYINASYVDDYTQRNAYILTQAPLDCTIIDFWLMISQYDIGTVVMLNNLEEGKQSYPQYWPSEGSAKYGEVTVQLLSQETSNNITTRGFSVDNAAVQFVCSRIVRSHFFWLVWRKLLSIPTRGI</sequence>
<dbReference type="PANTHER" id="PTHR19134:SF561">
    <property type="entry name" value="PROTEIN TYROSINE PHOSPHATASE 36E, ISOFORM A"/>
    <property type="match status" value="1"/>
</dbReference>
<feature type="domain" description="Tyrosine-protein phosphatase" evidence="1">
    <location>
        <begin position="109"/>
        <end position="339"/>
    </location>
</feature>
<dbReference type="Pfam" id="PF00102">
    <property type="entry name" value="Y_phosphatase"/>
    <property type="match status" value="2"/>
</dbReference>
<dbReference type="Gene3D" id="3.90.190.10">
    <property type="entry name" value="Protein tyrosine phosphatase superfamily"/>
    <property type="match status" value="2"/>
</dbReference>
<organism evidence="3 4">
    <name type="scientific">Pocillopora damicornis</name>
    <name type="common">Cauliflower coral</name>
    <name type="synonym">Millepora damicornis</name>
    <dbReference type="NCBI Taxonomy" id="46731"/>
    <lineage>
        <taxon>Eukaryota</taxon>
        <taxon>Metazoa</taxon>
        <taxon>Cnidaria</taxon>
        <taxon>Anthozoa</taxon>
        <taxon>Hexacorallia</taxon>
        <taxon>Scleractinia</taxon>
        <taxon>Astrocoeniina</taxon>
        <taxon>Pocilloporidae</taxon>
        <taxon>Pocillopora</taxon>
    </lineage>
</organism>